<proteinExistence type="predicted"/>
<name>A0A5B8U6G1_9ACTN</name>
<dbReference type="Proteomes" id="UP000321805">
    <property type="component" value="Chromosome"/>
</dbReference>
<dbReference type="InterPro" id="IPR005624">
    <property type="entry name" value="PduO/GlcC-like"/>
</dbReference>
<dbReference type="AlphaFoldDB" id="A0A5B8U6G1"/>
<protein>
    <submittedName>
        <fullName evidence="1">Heme-binding protein</fullName>
    </submittedName>
</protein>
<dbReference type="PANTHER" id="PTHR34309:SF10">
    <property type="entry name" value="SLR1406 PROTEIN"/>
    <property type="match status" value="1"/>
</dbReference>
<dbReference type="InterPro" id="IPR038084">
    <property type="entry name" value="PduO/GlcC-like_sf"/>
</dbReference>
<sequence>MDAALAHAESLGASIVVSVVDRGGHVVAKARMDGSTLLCVGLADDKAYTAVALEMPSDGLAELVLPGGYLHGLNVVQSGRVVPFGGGVPVRDAAGGVSGAIGVSGGTTEQDVEIAQAAVRSVT</sequence>
<keyword evidence="2" id="KW-1185">Reference proteome</keyword>
<dbReference type="Pfam" id="PF03928">
    <property type="entry name" value="HbpS-like"/>
    <property type="match status" value="1"/>
</dbReference>
<dbReference type="OrthoDB" id="3732157at2"/>
<dbReference type="EMBL" id="CP042430">
    <property type="protein sequence ID" value="QEC48428.1"/>
    <property type="molecule type" value="Genomic_DNA"/>
</dbReference>
<evidence type="ECO:0000313" key="1">
    <source>
        <dbReference type="EMBL" id="QEC48428.1"/>
    </source>
</evidence>
<gene>
    <name evidence="1" type="ORF">FSW04_13190</name>
</gene>
<reference evidence="1 2" key="1">
    <citation type="journal article" date="2018" name="J. Microbiol.">
        <title>Baekduia soli gen. nov., sp. nov., a novel bacterium isolated from the soil of Baekdu Mountain and proposal of a novel family name, Baekduiaceae fam. nov.</title>
        <authorList>
            <person name="An D.S."/>
            <person name="Siddiqi M.Z."/>
            <person name="Kim K.H."/>
            <person name="Yu H.S."/>
            <person name="Im W.T."/>
        </authorList>
    </citation>
    <scope>NUCLEOTIDE SEQUENCE [LARGE SCALE GENOMIC DNA]</scope>
    <source>
        <strain evidence="1 2">BR7-21</strain>
    </source>
</reference>
<dbReference type="SUPFAM" id="SSF143744">
    <property type="entry name" value="GlcG-like"/>
    <property type="match status" value="1"/>
</dbReference>
<dbReference type="Gene3D" id="3.30.450.150">
    <property type="entry name" value="Haem-degrading domain"/>
    <property type="match status" value="1"/>
</dbReference>
<evidence type="ECO:0000313" key="2">
    <source>
        <dbReference type="Proteomes" id="UP000321805"/>
    </source>
</evidence>
<dbReference type="PANTHER" id="PTHR34309">
    <property type="entry name" value="SLR1406 PROTEIN"/>
    <property type="match status" value="1"/>
</dbReference>
<dbReference type="RefSeq" id="WP_146919951.1">
    <property type="nucleotide sequence ID" value="NZ_CP042430.1"/>
</dbReference>
<dbReference type="KEGG" id="bsol:FSW04_13190"/>
<accession>A0A5B8U6G1</accession>
<dbReference type="InterPro" id="IPR052517">
    <property type="entry name" value="GlcG_carb_metab_protein"/>
</dbReference>
<organism evidence="1 2">
    <name type="scientific">Baekduia soli</name>
    <dbReference type="NCBI Taxonomy" id="496014"/>
    <lineage>
        <taxon>Bacteria</taxon>
        <taxon>Bacillati</taxon>
        <taxon>Actinomycetota</taxon>
        <taxon>Thermoleophilia</taxon>
        <taxon>Solirubrobacterales</taxon>
        <taxon>Baekduiaceae</taxon>
        <taxon>Baekduia</taxon>
    </lineage>
</organism>